<dbReference type="RefSeq" id="WP_105042335.1">
    <property type="nucleotide sequence ID" value="NZ_MQWA01000001.1"/>
</dbReference>
<evidence type="ECO:0000256" key="2">
    <source>
        <dbReference type="SAM" id="Phobius"/>
    </source>
</evidence>
<gene>
    <name evidence="3" type="ORF">BSZ32_04570</name>
</gene>
<evidence type="ECO:0000256" key="1">
    <source>
        <dbReference type="SAM" id="MobiDB-lite"/>
    </source>
</evidence>
<keyword evidence="4" id="KW-1185">Reference proteome</keyword>
<comment type="caution">
    <text evidence="3">The sequence shown here is derived from an EMBL/GenBank/DDBJ whole genome shotgun (WGS) entry which is preliminary data.</text>
</comment>
<keyword evidence="2" id="KW-1133">Transmembrane helix</keyword>
<name>A0A2S7U0J4_9BACT</name>
<dbReference type="OrthoDB" id="177705at2"/>
<accession>A0A2S7U0J4</accession>
<proteinExistence type="predicted"/>
<sequence length="848" mass="94627">MSFRRLIIRLRVFFTLIVVAAIVSGVGALVYLHEKGLTNASAERVAHEMERYGLFVTFDHLSVHVLNGLTANNIRFYRTKERQIQIAELPAIVIHVDKTKLMRGHLKINTISITDAKIAVPLVRGEADSPTINIANVNGAIDLRGNQSVSTTGLTGYYEGIKVSINCNLWRDAPKEDFIPDPEAKKNRIAAYKNFLEQLKQWNWPAESPPELKISIEGNLSEPSEVDFDYIFTASILNYKDYPMADVYLEGDWNQSLVTLDKFEFTHQAKRCKLTADLDLLKNSGRFKLDSSIHIQDFALKVFGKKILQGFSAAGKTQIAANGSYLLPSASNPKLDLKIIGKVSSSDFSFRGASIDKLDSEFSWNNGDLYLDKISVNHRRGKLTGRIIIKDQRIRYKVRSSLPAQVYFPFIKSDKLKTELSKLAFDGQSFIDLHANGTINQDDVTDWESHGNAEIRNFSYNDVPVSYAKGNYVLTRETADVKDITATFDYSDYPLRVTYKGPKSGTLTAKSLSFVWKNKNTTITGLRGSAWPAPVLRLFAPSIADHLESYKFNYPPTVSCAGVVSWAKNETNNMKLRVGFTSTGDIHYNFLKEDITLSNTKGQVTILPDKVQINSLSSNTCAGYMSGYLHVKPSDSSYSGRFQWDSLKLRHISKTYGLKGLNSGTLTGSFTFRGNGSKVSSLNGHGNIALANGDLFSVPLFGPLSSLVDSVVNPLSNQQILHEQARNFSCNFSTKNGIFHTRDLASMTASTTFTGEGWIDLNKEILDLTIRMNFRGMMGLAEIPLKIIELPLQALKKILTGKEVKGLKQFRGTGKISKPNWRFAPFLPPRDGKDDPIFRKPPRAELVK</sequence>
<reference evidence="3 4" key="1">
    <citation type="submission" date="2016-12" db="EMBL/GenBank/DDBJ databases">
        <title>Study of bacterial adaptation to deep sea.</title>
        <authorList>
            <person name="Song J."/>
            <person name="Yoshizawa S."/>
            <person name="Kogure K."/>
        </authorList>
    </citation>
    <scope>NUCLEOTIDE SEQUENCE [LARGE SCALE GENOMIC DNA]</scope>
    <source>
        <strain evidence="3 4">SAORIC-165</strain>
    </source>
</reference>
<dbReference type="EMBL" id="MQWA01000001">
    <property type="protein sequence ID" value="PQJ27842.1"/>
    <property type="molecule type" value="Genomic_DNA"/>
</dbReference>
<feature type="compositionally biased region" description="Basic and acidic residues" evidence="1">
    <location>
        <begin position="830"/>
        <end position="848"/>
    </location>
</feature>
<keyword evidence="2" id="KW-0812">Transmembrane</keyword>
<organism evidence="3 4">
    <name type="scientific">Rubritalea profundi</name>
    <dbReference type="NCBI Taxonomy" id="1658618"/>
    <lineage>
        <taxon>Bacteria</taxon>
        <taxon>Pseudomonadati</taxon>
        <taxon>Verrucomicrobiota</taxon>
        <taxon>Verrucomicrobiia</taxon>
        <taxon>Verrucomicrobiales</taxon>
        <taxon>Rubritaleaceae</taxon>
        <taxon>Rubritalea</taxon>
    </lineage>
</organism>
<evidence type="ECO:0000313" key="4">
    <source>
        <dbReference type="Proteomes" id="UP000239907"/>
    </source>
</evidence>
<dbReference type="AlphaFoldDB" id="A0A2S7U0J4"/>
<keyword evidence="2" id="KW-0472">Membrane</keyword>
<dbReference type="PANTHER" id="PTHR30441">
    <property type="entry name" value="DUF748 DOMAIN-CONTAINING PROTEIN"/>
    <property type="match status" value="1"/>
</dbReference>
<dbReference type="Proteomes" id="UP000239907">
    <property type="component" value="Unassembled WGS sequence"/>
</dbReference>
<dbReference type="InterPro" id="IPR052894">
    <property type="entry name" value="AsmA-related"/>
</dbReference>
<dbReference type="PANTHER" id="PTHR30441:SF8">
    <property type="entry name" value="DUF748 DOMAIN-CONTAINING PROTEIN"/>
    <property type="match status" value="1"/>
</dbReference>
<feature type="region of interest" description="Disordered" evidence="1">
    <location>
        <begin position="828"/>
        <end position="848"/>
    </location>
</feature>
<protein>
    <submittedName>
        <fullName evidence="3">Uncharacterized protein</fullName>
    </submittedName>
</protein>
<dbReference type="GO" id="GO:0005886">
    <property type="term" value="C:plasma membrane"/>
    <property type="evidence" value="ECO:0007669"/>
    <property type="project" value="TreeGrafter"/>
</dbReference>
<evidence type="ECO:0000313" key="3">
    <source>
        <dbReference type="EMBL" id="PQJ27842.1"/>
    </source>
</evidence>
<feature type="transmembrane region" description="Helical" evidence="2">
    <location>
        <begin position="12"/>
        <end position="32"/>
    </location>
</feature>
<dbReference type="GO" id="GO:0090313">
    <property type="term" value="P:regulation of protein targeting to membrane"/>
    <property type="evidence" value="ECO:0007669"/>
    <property type="project" value="TreeGrafter"/>
</dbReference>